<dbReference type="EMBL" id="QKWP01000693">
    <property type="protein sequence ID" value="RIB16207.1"/>
    <property type="molecule type" value="Genomic_DNA"/>
</dbReference>
<accession>A0A397V4C8</accession>
<sequence length="74" mass="8829">MESQYSFQRAKYRRQQKISKLSPLDEVSENFPDQPSQKNIYLIIQQGVNREDSSVYLHFFPVRCSFCLMRVAHD</sequence>
<comment type="caution">
    <text evidence="1">The sequence shown here is derived from an EMBL/GenBank/DDBJ whole genome shotgun (WGS) entry which is preliminary data.</text>
</comment>
<dbReference type="AlphaFoldDB" id="A0A397V4C8"/>
<evidence type="ECO:0000313" key="2">
    <source>
        <dbReference type="Proteomes" id="UP000266673"/>
    </source>
</evidence>
<organism evidence="1 2">
    <name type="scientific">Gigaspora rosea</name>
    <dbReference type="NCBI Taxonomy" id="44941"/>
    <lineage>
        <taxon>Eukaryota</taxon>
        <taxon>Fungi</taxon>
        <taxon>Fungi incertae sedis</taxon>
        <taxon>Mucoromycota</taxon>
        <taxon>Glomeromycotina</taxon>
        <taxon>Glomeromycetes</taxon>
        <taxon>Diversisporales</taxon>
        <taxon>Gigasporaceae</taxon>
        <taxon>Gigaspora</taxon>
    </lineage>
</organism>
<protein>
    <submittedName>
        <fullName evidence="1">Uncharacterized protein</fullName>
    </submittedName>
</protein>
<dbReference type="Proteomes" id="UP000266673">
    <property type="component" value="Unassembled WGS sequence"/>
</dbReference>
<proteinExistence type="predicted"/>
<name>A0A397V4C8_9GLOM</name>
<keyword evidence="2" id="KW-1185">Reference proteome</keyword>
<evidence type="ECO:0000313" key="1">
    <source>
        <dbReference type="EMBL" id="RIB16207.1"/>
    </source>
</evidence>
<gene>
    <name evidence="1" type="ORF">C2G38_2091519</name>
</gene>
<reference evidence="1 2" key="1">
    <citation type="submission" date="2018-06" db="EMBL/GenBank/DDBJ databases">
        <title>Comparative genomics reveals the genomic features of Rhizophagus irregularis, R. cerebriforme, R. diaphanum and Gigaspora rosea, and their symbiotic lifestyle signature.</title>
        <authorList>
            <person name="Morin E."/>
            <person name="San Clemente H."/>
            <person name="Chen E.C.H."/>
            <person name="De La Providencia I."/>
            <person name="Hainaut M."/>
            <person name="Kuo A."/>
            <person name="Kohler A."/>
            <person name="Murat C."/>
            <person name="Tang N."/>
            <person name="Roy S."/>
            <person name="Loubradou J."/>
            <person name="Henrissat B."/>
            <person name="Grigoriev I.V."/>
            <person name="Corradi N."/>
            <person name="Roux C."/>
            <person name="Martin F.M."/>
        </authorList>
    </citation>
    <scope>NUCLEOTIDE SEQUENCE [LARGE SCALE GENOMIC DNA]</scope>
    <source>
        <strain evidence="1 2">DAOM 194757</strain>
    </source>
</reference>